<protein>
    <submittedName>
        <fullName evidence="1">Uncharacterized protein</fullName>
    </submittedName>
</protein>
<dbReference type="PANTHER" id="PTHR43382:SF2">
    <property type="entry name" value="BIFUNCTIONAL GLUTAMATE_PROLINE--TRNA LIGASE"/>
    <property type="match status" value="1"/>
</dbReference>
<dbReference type="Proteomes" id="UP001412067">
    <property type="component" value="Unassembled WGS sequence"/>
</dbReference>
<dbReference type="InterPro" id="IPR004499">
    <property type="entry name" value="Pro-tRNA-ligase_IIa_arc-type"/>
</dbReference>
<sequence length="99" mass="11728">MTRNGLLILTVFMQTFFDDEIHKMNVNTSFIPTFVSLDFLQTINDDIKFLYPKVCTDVFSDKIDINAYFDIHEIRELIAYGYIAKQIKSHRDLPFRLNE</sequence>
<dbReference type="PANTHER" id="PTHR43382">
    <property type="entry name" value="PROLYL-TRNA SYNTHETASE"/>
    <property type="match status" value="1"/>
</dbReference>
<proteinExistence type="predicted"/>
<dbReference type="Gene3D" id="3.30.930.10">
    <property type="entry name" value="Bira Bifunctional Protein, Domain 2"/>
    <property type="match status" value="1"/>
</dbReference>
<comment type="caution">
    <text evidence="1">The sequence shown here is derived from an EMBL/GenBank/DDBJ whole genome shotgun (WGS) entry which is preliminary data.</text>
</comment>
<evidence type="ECO:0000313" key="2">
    <source>
        <dbReference type="Proteomes" id="UP001412067"/>
    </source>
</evidence>
<keyword evidence="2" id="KW-1185">Reference proteome</keyword>
<dbReference type="InterPro" id="IPR045864">
    <property type="entry name" value="aa-tRNA-synth_II/BPL/LPL"/>
</dbReference>
<name>A0ABR2MBL4_9ASPA</name>
<dbReference type="EMBL" id="JBBWWR010000010">
    <property type="protein sequence ID" value="KAK8960979.1"/>
    <property type="molecule type" value="Genomic_DNA"/>
</dbReference>
<gene>
    <name evidence="1" type="ORF">KSP40_PGU019998</name>
</gene>
<organism evidence="1 2">
    <name type="scientific">Platanthera guangdongensis</name>
    <dbReference type="NCBI Taxonomy" id="2320717"/>
    <lineage>
        <taxon>Eukaryota</taxon>
        <taxon>Viridiplantae</taxon>
        <taxon>Streptophyta</taxon>
        <taxon>Embryophyta</taxon>
        <taxon>Tracheophyta</taxon>
        <taxon>Spermatophyta</taxon>
        <taxon>Magnoliopsida</taxon>
        <taxon>Liliopsida</taxon>
        <taxon>Asparagales</taxon>
        <taxon>Orchidaceae</taxon>
        <taxon>Orchidoideae</taxon>
        <taxon>Orchideae</taxon>
        <taxon>Orchidinae</taxon>
        <taxon>Platanthera</taxon>
    </lineage>
</organism>
<evidence type="ECO:0000313" key="1">
    <source>
        <dbReference type="EMBL" id="KAK8960979.1"/>
    </source>
</evidence>
<reference evidence="1 2" key="1">
    <citation type="journal article" date="2022" name="Nat. Plants">
        <title>Genomes of leafy and leafless Platanthera orchids illuminate the evolution of mycoheterotrophy.</title>
        <authorList>
            <person name="Li M.H."/>
            <person name="Liu K.W."/>
            <person name="Li Z."/>
            <person name="Lu H.C."/>
            <person name="Ye Q.L."/>
            <person name="Zhang D."/>
            <person name="Wang J.Y."/>
            <person name="Li Y.F."/>
            <person name="Zhong Z.M."/>
            <person name="Liu X."/>
            <person name="Yu X."/>
            <person name="Liu D.K."/>
            <person name="Tu X.D."/>
            <person name="Liu B."/>
            <person name="Hao Y."/>
            <person name="Liao X.Y."/>
            <person name="Jiang Y.T."/>
            <person name="Sun W.H."/>
            <person name="Chen J."/>
            <person name="Chen Y.Q."/>
            <person name="Ai Y."/>
            <person name="Zhai J.W."/>
            <person name="Wu S.S."/>
            <person name="Zhou Z."/>
            <person name="Hsiao Y.Y."/>
            <person name="Wu W.L."/>
            <person name="Chen Y.Y."/>
            <person name="Lin Y.F."/>
            <person name="Hsu J.L."/>
            <person name="Li C.Y."/>
            <person name="Wang Z.W."/>
            <person name="Zhao X."/>
            <person name="Zhong W.Y."/>
            <person name="Ma X.K."/>
            <person name="Ma L."/>
            <person name="Huang J."/>
            <person name="Chen G.Z."/>
            <person name="Huang M.Z."/>
            <person name="Huang L."/>
            <person name="Peng D.H."/>
            <person name="Luo Y.B."/>
            <person name="Zou S.Q."/>
            <person name="Chen S.P."/>
            <person name="Lan S."/>
            <person name="Tsai W.C."/>
            <person name="Van de Peer Y."/>
            <person name="Liu Z.J."/>
        </authorList>
    </citation>
    <scope>NUCLEOTIDE SEQUENCE [LARGE SCALE GENOMIC DNA]</scope>
    <source>
        <strain evidence="1">Lor288</strain>
    </source>
</reference>
<accession>A0ABR2MBL4</accession>